<keyword evidence="3" id="KW-1185">Reference proteome</keyword>
<gene>
    <name evidence="2" type="ORF">G7Z17_g7603</name>
</gene>
<dbReference type="OrthoDB" id="5397087at2759"/>
<dbReference type="EMBL" id="JAANBB010000173">
    <property type="protein sequence ID" value="KAF7547613.1"/>
    <property type="molecule type" value="Genomic_DNA"/>
</dbReference>
<evidence type="ECO:0000313" key="2">
    <source>
        <dbReference type="EMBL" id="KAF7547613.1"/>
    </source>
</evidence>
<feature type="compositionally biased region" description="Polar residues" evidence="1">
    <location>
        <begin position="320"/>
        <end position="347"/>
    </location>
</feature>
<dbReference type="Proteomes" id="UP000722485">
    <property type="component" value="Unassembled WGS sequence"/>
</dbReference>
<reference evidence="2" key="1">
    <citation type="submission" date="2020-03" db="EMBL/GenBank/DDBJ databases">
        <title>Draft Genome Sequence of Cylindrodendrum hubeiense.</title>
        <authorList>
            <person name="Buettner E."/>
            <person name="Kellner H."/>
        </authorList>
    </citation>
    <scope>NUCLEOTIDE SEQUENCE</scope>
    <source>
        <strain evidence="2">IHI 201604</strain>
    </source>
</reference>
<feature type="compositionally biased region" description="Basic and acidic residues" evidence="1">
    <location>
        <begin position="1"/>
        <end position="19"/>
    </location>
</feature>
<feature type="compositionally biased region" description="Polar residues" evidence="1">
    <location>
        <begin position="138"/>
        <end position="149"/>
    </location>
</feature>
<evidence type="ECO:0000313" key="3">
    <source>
        <dbReference type="Proteomes" id="UP000722485"/>
    </source>
</evidence>
<accession>A0A9P5H3F4</accession>
<name>A0A9P5H3F4_9HYPO</name>
<protein>
    <submittedName>
        <fullName evidence="2">Uncharacterized protein</fullName>
    </submittedName>
</protein>
<feature type="region of interest" description="Disordered" evidence="1">
    <location>
        <begin position="315"/>
        <end position="347"/>
    </location>
</feature>
<feature type="compositionally biased region" description="Polar residues" evidence="1">
    <location>
        <begin position="212"/>
        <end position="225"/>
    </location>
</feature>
<comment type="caution">
    <text evidence="2">The sequence shown here is derived from an EMBL/GenBank/DDBJ whole genome shotgun (WGS) entry which is preliminary data.</text>
</comment>
<dbReference type="AlphaFoldDB" id="A0A9P5H3F4"/>
<sequence length="347" mass="38764">MANDKPPKKTERTHAENQERAYIAASRRADRSIEARVQSARMASEIHKKRTGKAFHITEEIVTKEEMYEEEEDDFPRSYRLLGPHMQTSSAEMNSRVETYLTSKVAMSKLMSATEQDWRDNAVNRAFAEMFPDADRQAQSLSHRWSTTGYPMPVPQNGRVSSPQDQAIDPNFQPINYGAGSGRDERSRSFSGVSPSELGKHGNMSPPGLTPGSGSNAETPQSHPSSGFGDFTPSNFMEYGSNESAFTSELPTEARMMMGGMDMSDSLAPNLYTQDWMSGNEPMYTYPDLSKSLKQEDGHIGEDMCSNIFENSLGHMDWDSTAQPSTGEEPSWDTFINDNAWSTDQQQ</sequence>
<feature type="region of interest" description="Disordered" evidence="1">
    <location>
        <begin position="138"/>
        <end position="240"/>
    </location>
</feature>
<evidence type="ECO:0000256" key="1">
    <source>
        <dbReference type="SAM" id="MobiDB-lite"/>
    </source>
</evidence>
<proteinExistence type="predicted"/>
<feature type="region of interest" description="Disordered" evidence="1">
    <location>
        <begin position="1"/>
        <end position="20"/>
    </location>
</feature>
<organism evidence="2 3">
    <name type="scientific">Cylindrodendrum hubeiense</name>
    <dbReference type="NCBI Taxonomy" id="595255"/>
    <lineage>
        <taxon>Eukaryota</taxon>
        <taxon>Fungi</taxon>
        <taxon>Dikarya</taxon>
        <taxon>Ascomycota</taxon>
        <taxon>Pezizomycotina</taxon>
        <taxon>Sordariomycetes</taxon>
        <taxon>Hypocreomycetidae</taxon>
        <taxon>Hypocreales</taxon>
        <taxon>Nectriaceae</taxon>
        <taxon>Cylindrodendrum</taxon>
    </lineage>
</organism>